<reference evidence="2" key="1">
    <citation type="journal article" date="2022" name="Mol. Ecol. Resour.">
        <title>The genomes of chicory, endive, great burdock and yacon provide insights into Asteraceae palaeo-polyploidization history and plant inulin production.</title>
        <authorList>
            <person name="Fan W."/>
            <person name="Wang S."/>
            <person name="Wang H."/>
            <person name="Wang A."/>
            <person name="Jiang F."/>
            <person name="Liu H."/>
            <person name="Zhao H."/>
            <person name="Xu D."/>
            <person name="Zhang Y."/>
        </authorList>
    </citation>
    <scope>NUCLEOTIDE SEQUENCE [LARGE SCALE GENOMIC DNA]</scope>
    <source>
        <strain evidence="2">cv. Punajuju</strain>
    </source>
</reference>
<proteinExistence type="predicted"/>
<evidence type="ECO:0000313" key="1">
    <source>
        <dbReference type="EMBL" id="KAI3768406.1"/>
    </source>
</evidence>
<dbReference type="Proteomes" id="UP001055811">
    <property type="component" value="Linkage Group LG03"/>
</dbReference>
<dbReference type="EMBL" id="CM042011">
    <property type="protein sequence ID" value="KAI3768406.1"/>
    <property type="molecule type" value="Genomic_DNA"/>
</dbReference>
<reference evidence="1 2" key="2">
    <citation type="journal article" date="2022" name="Mol. Ecol. Resour.">
        <title>The genomes of chicory, endive, great burdock and yacon provide insights into Asteraceae paleo-polyploidization history and plant inulin production.</title>
        <authorList>
            <person name="Fan W."/>
            <person name="Wang S."/>
            <person name="Wang H."/>
            <person name="Wang A."/>
            <person name="Jiang F."/>
            <person name="Liu H."/>
            <person name="Zhao H."/>
            <person name="Xu D."/>
            <person name="Zhang Y."/>
        </authorList>
    </citation>
    <scope>NUCLEOTIDE SEQUENCE [LARGE SCALE GENOMIC DNA]</scope>
    <source>
        <strain evidence="2">cv. Punajuju</strain>
        <tissue evidence="1">Leaves</tissue>
    </source>
</reference>
<gene>
    <name evidence="1" type="ORF">L2E82_19064</name>
</gene>
<evidence type="ECO:0000313" key="2">
    <source>
        <dbReference type="Proteomes" id="UP001055811"/>
    </source>
</evidence>
<keyword evidence="2" id="KW-1185">Reference proteome</keyword>
<comment type="caution">
    <text evidence="1">The sequence shown here is derived from an EMBL/GenBank/DDBJ whole genome shotgun (WGS) entry which is preliminary data.</text>
</comment>
<sequence>MAISVLEKQQNKAKTRLTAQSESLVCVSVCPNLKSKAEIATKHRKHKPIIKRFPFIFSFLVLGSLCSSFIMFAIHYFDSVIIPPC</sequence>
<organism evidence="1 2">
    <name type="scientific">Cichorium intybus</name>
    <name type="common">Chicory</name>
    <dbReference type="NCBI Taxonomy" id="13427"/>
    <lineage>
        <taxon>Eukaryota</taxon>
        <taxon>Viridiplantae</taxon>
        <taxon>Streptophyta</taxon>
        <taxon>Embryophyta</taxon>
        <taxon>Tracheophyta</taxon>
        <taxon>Spermatophyta</taxon>
        <taxon>Magnoliopsida</taxon>
        <taxon>eudicotyledons</taxon>
        <taxon>Gunneridae</taxon>
        <taxon>Pentapetalae</taxon>
        <taxon>asterids</taxon>
        <taxon>campanulids</taxon>
        <taxon>Asterales</taxon>
        <taxon>Asteraceae</taxon>
        <taxon>Cichorioideae</taxon>
        <taxon>Cichorieae</taxon>
        <taxon>Cichoriinae</taxon>
        <taxon>Cichorium</taxon>
    </lineage>
</organism>
<name>A0ACB9FC42_CICIN</name>
<protein>
    <submittedName>
        <fullName evidence="1">Uncharacterized protein</fullName>
    </submittedName>
</protein>
<accession>A0ACB9FC42</accession>